<comment type="caution">
    <text evidence="2">The sequence shown here is derived from an EMBL/GenBank/DDBJ whole genome shotgun (WGS) entry which is preliminary data.</text>
</comment>
<evidence type="ECO:0000313" key="3">
    <source>
        <dbReference type="Proteomes" id="UP000266693"/>
    </source>
</evidence>
<accession>A0A396RSD6</accession>
<dbReference type="Proteomes" id="UP000266693">
    <property type="component" value="Unassembled WGS sequence"/>
</dbReference>
<feature type="chain" id="PRO_5017368453" evidence="1">
    <location>
        <begin position="22"/>
        <end position="160"/>
    </location>
</feature>
<organism evidence="2 3">
    <name type="scientific">Sphingomonas gilva</name>
    <dbReference type="NCBI Taxonomy" id="2305907"/>
    <lineage>
        <taxon>Bacteria</taxon>
        <taxon>Pseudomonadati</taxon>
        <taxon>Pseudomonadota</taxon>
        <taxon>Alphaproteobacteria</taxon>
        <taxon>Sphingomonadales</taxon>
        <taxon>Sphingomonadaceae</taxon>
        <taxon>Sphingomonas</taxon>
    </lineage>
</organism>
<feature type="signal peptide" evidence="1">
    <location>
        <begin position="1"/>
        <end position="21"/>
    </location>
</feature>
<evidence type="ECO:0000313" key="2">
    <source>
        <dbReference type="EMBL" id="RHW17233.1"/>
    </source>
</evidence>
<reference evidence="2 3" key="1">
    <citation type="submission" date="2018-08" db="EMBL/GenBank/DDBJ databases">
        <title>The multiple taxonomic identification of Sphingomonas gilva.</title>
        <authorList>
            <person name="Zhu D."/>
            <person name="Zheng S."/>
        </authorList>
    </citation>
    <scope>NUCLEOTIDE SEQUENCE [LARGE SCALE GENOMIC DNA]</scope>
    <source>
        <strain evidence="2 3">ZDH117</strain>
    </source>
</reference>
<dbReference type="InterPro" id="IPR019660">
    <property type="entry name" value="Put_sensory_transdc_reg_YbjN"/>
</dbReference>
<evidence type="ECO:0000256" key="1">
    <source>
        <dbReference type="SAM" id="SignalP"/>
    </source>
</evidence>
<gene>
    <name evidence="2" type="ORF">D1610_11865</name>
</gene>
<dbReference type="EMBL" id="QWLV01000005">
    <property type="protein sequence ID" value="RHW17233.1"/>
    <property type="molecule type" value="Genomic_DNA"/>
</dbReference>
<dbReference type="OrthoDB" id="33037at2"/>
<name>A0A396RSD6_9SPHN</name>
<proteinExistence type="predicted"/>
<dbReference type="RefSeq" id="WP_118864400.1">
    <property type="nucleotide sequence ID" value="NZ_QWLV01000005.1"/>
</dbReference>
<protein>
    <submittedName>
        <fullName evidence="2">YbjN domain-containing protein</fullName>
    </submittedName>
</protein>
<dbReference type="CDD" id="cd17511">
    <property type="entry name" value="YbjN_AmyR-like"/>
    <property type="match status" value="1"/>
</dbReference>
<keyword evidence="3" id="KW-1185">Reference proteome</keyword>
<keyword evidence="1" id="KW-0732">Signal</keyword>
<dbReference type="AlphaFoldDB" id="A0A396RSD6"/>
<sequence length="160" mass="17149">MRRRFFCGAAALWIGSTAANAACPANTVCAADPQTVVAALAAAGFKAKLDKDSTGDPTIASAASGYDFDIYFYGCKAGKDCTSLQFRAGWKAADVHTPDYANKWNAVKRFAQMSVKEDKTMSLSYDVTTEGGINPANFADVVDWWQVMLGEASKFFAENG</sequence>
<dbReference type="Pfam" id="PF10722">
    <property type="entry name" value="YbjN"/>
    <property type="match status" value="1"/>
</dbReference>